<reference evidence="2 3" key="1">
    <citation type="submission" date="2018-04" db="EMBL/GenBank/DDBJ databases">
        <title>Aerococcus urinae genomes.</title>
        <authorList>
            <person name="Hilt E."/>
            <person name="Gilbert N.M."/>
            <person name="Thomas-White K."/>
            <person name="Putonti C."/>
            <person name="Lewis A.L."/>
            <person name="Visck K.L."/>
            <person name="Wolfe A.J."/>
        </authorList>
    </citation>
    <scope>NUCLEOTIDE SEQUENCE [LARGE SCALE GENOMIC DNA]</scope>
    <source>
        <strain evidence="2 3">UMB7480</strain>
    </source>
</reference>
<feature type="compositionally biased region" description="Basic and acidic residues" evidence="1">
    <location>
        <begin position="186"/>
        <end position="207"/>
    </location>
</feature>
<proteinExistence type="predicted"/>
<comment type="caution">
    <text evidence="2">The sequence shown here is derived from an EMBL/GenBank/DDBJ whole genome shotgun (WGS) entry which is preliminary data.</text>
</comment>
<dbReference type="EMBL" id="QMHM01000017">
    <property type="protein sequence ID" value="RAV77979.1"/>
    <property type="molecule type" value="Genomic_DNA"/>
</dbReference>
<name>A0A2I1L758_9LACT</name>
<evidence type="ECO:0000313" key="2">
    <source>
        <dbReference type="EMBL" id="RAV77979.1"/>
    </source>
</evidence>
<gene>
    <name evidence="2" type="ORF">DBT54_07800</name>
</gene>
<protein>
    <submittedName>
        <fullName evidence="2">Uncharacterized protein</fullName>
    </submittedName>
</protein>
<sequence>MRKQSVLIDSRVISQDLKAVSRLIHKEVFMTVRRVVPTSFWRSLEALDHYSQEERYFALYLMTNPKCSQVGIYSLPKRLIAFETGFSLDQVESLLKRFSQDFKKIAYSHAQQEVTLLHSLSYSIFVGGRPVMDLLEKELALVQDGSLIEATFDAMCDFWLKSNRRVDQAIMQLFVKEIKKRRYVAEGDKKEEGGESDKESGDEKNNEESADESSLSLKLQKPPYQDDYEQQVLDRIKNRYQILFNEAMPEADLEKLKAYCLLFDDKLLEEALYRAKAAKHPLSYYFKILERWDKDHIYRLEDLPTTSEDEKKLQAKVQKKTGYQEIVPAWFKSQVN</sequence>
<feature type="region of interest" description="Disordered" evidence="1">
    <location>
        <begin position="186"/>
        <end position="220"/>
    </location>
</feature>
<dbReference type="AlphaFoldDB" id="A0A2I1L758"/>
<organism evidence="2 3">
    <name type="scientific">Aerococcus urinae</name>
    <dbReference type="NCBI Taxonomy" id="1376"/>
    <lineage>
        <taxon>Bacteria</taxon>
        <taxon>Bacillati</taxon>
        <taxon>Bacillota</taxon>
        <taxon>Bacilli</taxon>
        <taxon>Lactobacillales</taxon>
        <taxon>Aerococcaceae</taxon>
        <taxon>Aerococcus</taxon>
    </lineage>
</organism>
<accession>A0A2I1L758</accession>
<evidence type="ECO:0000313" key="3">
    <source>
        <dbReference type="Proteomes" id="UP000251923"/>
    </source>
</evidence>
<dbReference type="Proteomes" id="UP000251923">
    <property type="component" value="Unassembled WGS sequence"/>
</dbReference>
<evidence type="ECO:0000256" key="1">
    <source>
        <dbReference type="SAM" id="MobiDB-lite"/>
    </source>
</evidence>